<accession>A0A923JPR7</accession>
<dbReference type="GO" id="GO:0000271">
    <property type="term" value="P:polysaccharide biosynthetic process"/>
    <property type="evidence" value="ECO:0007669"/>
    <property type="project" value="TreeGrafter"/>
</dbReference>
<dbReference type="EMBL" id="JABWQX010000002">
    <property type="protein sequence ID" value="MBC3395162.1"/>
    <property type="molecule type" value="Genomic_DNA"/>
</dbReference>
<evidence type="ECO:0000313" key="8">
    <source>
        <dbReference type="Proteomes" id="UP000659438"/>
    </source>
</evidence>
<keyword evidence="6" id="KW-0808">Transferase</keyword>
<dbReference type="Pfam" id="PF01041">
    <property type="entry name" value="DegT_DnrJ_EryC1"/>
    <property type="match status" value="1"/>
</dbReference>
<dbReference type="CDD" id="cd00616">
    <property type="entry name" value="AHBA_syn"/>
    <property type="match status" value="1"/>
</dbReference>
<dbReference type="RefSeq" id="WP_186643091.1">
    <property type="nucleotide sequence ID" value="NZ_JABWQX020000001.1"/>
</dbReference>
<comment type="similarity">
    <text evidence="2 5">Belongs to the DegT/DnrJ/EryC1 family.</text>
</comment>
<reference evidence="6 8" key="1">
    <citation type="journal article" date="2020" name="Microorganisms">
        <title>Reliable Identification of Environmental Pseudomonas Isolates Using the rpoD Gene.</title>
        <authorList>
            <consortium name="The Broad Institute Genome Sequencing Platform"/>
            <person name="Girard L."/>
            <person name="Lood C."/>
            <person name="Rokni-Zadeh H."/>
            <person name="van Noort V."/>
            <person name="Lavigne R."/>
            <person name="De Mot R."/>
        </authorList>
    </citation>
    <scope>NUCLEOTIDE SEQUENCE</scope>
    <source>
        <strain evidence="6 8">SWRI102</strain>
    </source>
</reference>
<dbReference type="Gene3D" id="3.90.1150.10">
    <property type="entry name" value="Aspartate Aminotransferase, domain 1"/>
    <property type="match status" value="1"/>
</dbReference>
<evidence type="ECO:0000256" key="5">
    <source>
        <dbReference type="RuleBase" id="RU004508"/>
    </source>
</evidence>
<reference evidence="7" key="3">
    <citation type="submission" date="2021-06" db="EMBL/GenBank/DDBJ databases">
        <title>Updating the genus Pseudomonas: Description of 43 new species and partition of the Pseudomonas putida group.</title>
        <authorList>
            <person name="Girard L."/>
            <person name="Lood C."/>
            <person name="Vandamme P."/>
            <person name="Rokni-Zadeh H."/>
            <person name="Van Noort V."/>
            <person name="Hofte M."/>
            <person name="Lavigne R."/>
            <person name="De Mot R."/>
        </authorList>
    </citation>
    <scope>NUCLEOTIDE SEQUENCE</scope>
    <source>
        <strain evidence="7">SWRI102</strain>
    </source>
</reference>
<evidence type="ECO:0000256" key="4">
    <source>
        <dbReference type="PIRSR" id="PIRSR000390-2"/>
    </source>
</evidence>
<gene>
    <name evidence="7" type="ORF">HU742_017870</name>
    <name evidence="6" type="ORF">HU742_08095</name>
</gene>
<keyword evidence="1 4" id="KW-0663">Pyridoxal phosphate</keyword>
<evidence type="ECO:0000313" key="6">
    <source>
        <dbReference type="EMBL" id="MBC3395162.1"/>
    </source>
</evidence>
<dbReference type="Proteomes" id="UP000659438">
    <property type="component" value="Unassembled WGS sequence"/>
</dbReference>
<dbReference type="GO" id="GO:0030170">
    <property type="term" value="F:pyridoxal phosphate binding"/>
    <property type="evidence" value="ECO:0007669"/>
    <property type="project" value="TreeGrafter"/>
</dbReference>
<feature type="modified residue" description="N6-(pyridoxal phosphate)lysine" evidence="4">
    <location>
        <position position="190"/>
    </location>
</feature>
<proteinExistence type="inferred from homology"/>
<sequence>MKVNFLDLKRINASISEELVQACARVVDSGWYINGAELAKFEREFADYCGVKYCIGVANGLDALTLTLRAWKVLGKLKSGDEVIVPANTYIATILAITENDLVPILVEPDNRTFNIAIDRISEAITKKTRAIIPVHLYGQLADMPEIARLAEAYGLLVLEDSAQAHGAHYQGKKAGAWGDASGFSFYPGKNLGALGDGGAVTTDDEALASTLISLRNYGSEIKYQNEMKGVNSRLDEIQASVLSIKLKYLDAHNRFRRAVATRYLNEIKNDLLRLPVEQFSDTSRDAHVWHVFVVRCTNRKSFQDYLSSCGVQTLIHYPIPPHKQQALEEMSHLVLPITELIHEEVVSLPIGPCMTNEEIDLVIHACNTYSAAP</sequence>
<dbReference type="PANTHER" id="PTHR30244:SF36">
    <property type="entry name" value="3-OXO-GLUCOSE-6-PHOSPHATE:GLUTAMATE AMINOTRANSFERASE"/>
    <property type="match status" value="1"/>
</dbReference>
<dbReference type="InterPro" id="IPR000653">
    <property type="entry name" value="DegT/StrS_aminotransferase"/>
</dbReference>
<dbReference type="GO" id="GO:0008483">
    <property type="term" value="F:transaminase activity"/>
    <property type="evidence" value="ECO:0007669"/>
    <property type="project" value="UniProtKB-KW"/>
</dbReference>
<evidence type="ECO:0000313" key="7">
    <source>
        <dbReference type="EMBL" id="MBV4553016.1"/>
    </source>
</evidence>
<name>A0A923JPR7_9PSED</name>
<dbReference type="Gene3D" id="3.40.640.10">
    <property type="entry name" value="Type I PLP-dependent aspartate aminotransferase-like (Major domain)"/>
    <property type="match status" value="1"/>
</dbReference>
<dbReference type="AlphaFoldDB" id="A0A923JPR7"/>
<comment type="caution">
    <text evidence="6">The sequence shown here is derived from an EMBL/GenBank/DDBJ whole genome shotgun (WGS) entry which is preliminary data.</text>
</comment>
<dbReference type="PANTHER" id="PTHR30244">
    <property type="entry name" value="TRANSAMINASE"/>
    <property type="match status" value="1"/>
</dbReference>
<evidence type="ECO:0000256" key="2">
    <source>
        <dbReference type="ARBA" id="ARBA00037999"/>
    </source>
</evidence>
<dbReference type="InterPro" id="IPR015422">
    <property type="entry name" value="PyrdxlP-dep_Trfase_small"/>
</dbReference>
<organism evidence="6">
    <name type="scientific">Pseudomonas marvdashtae</name>
    <dbReference type="NCBI Taxonomy" id="2745500"/>
    <lineage>
        <taxon>Bacteria</taxon>
        <taxon>Pseudomonadati</taxon>
        <taxon>Pseudomonadota</taxon>
        <taxon>Gammaproteobacteria</taxon>
        <taxon>Pseudomonadales</taxon>
        <taxon>Pseudomonadaceae</taxon>
        <taxon>Pseudomonas</taxon>
    </lineage>
</organism>
<dbReference type="EMBL" id="JABWQX020000001">
    <property type="protein sequence ID" value="MBV4553016.1"/>
    <property type="molecule type" value="Genomic_DNA"/>
</dbReference>
<dbReference type="InterPro" id="IPR015424">
    <property type="entry name" value="PyrdxlP-dep_Trfase"/>
</dbReference>
<evidence type="ECO:0000256" key="1">
    <source>
        <dbReference type="ARBA" id="ARBA00022898"/>
    </source>
</evidence>
<keyword evidence="8" id="KW-1185">Reference proteome</keyword>
<evidence type="ECO:0000256" key="3">
    <source>
        <dbReference type="PIRSR" id="PIRSR000390-1"/>
    </source>
</evidence>
<dbReference type="PIRSF" id="PIRSF000390">
    <property type="entry name" value="PLP_StrS"/>
    <property type="match status" value="1"/>
</dbReference>
<dbReference type="InterPro" id="IPR015421">
    <property type="entry name" value="PyrdxlP-dep_Trfase_major"/>
</dbReference>
<protein>
    <submittedName>
        <fullName evidence="6">DegT/DnrJ/EryC1/StrS family aminotransferase</fullName>
    </submittedName>
</protein>
<dbReference type="SUPFAM" id="SSF53383">
    <property type="entry name" value="PLP-dependent transferases"/>
    <property type="match status" value="1"/>
</dbReference>
<feature type="active site" description="Proton acceptor" evidence="3">
    <location>
        <position position="190"/>
    </location>
</feature>
<reference evidence="6" key="2">
    <citation type="submission" date="2020-07" db="EMBL/GenBank/DDBJ databases">
        <authorList>
            <person name="Lood C."/>
            <person name="Girard L."/>
        </authorList>
    </citation>
    <scope>NUCLEOTIDE SEQUENCE</scope>
    <source>
        <strain evidence="6">SWRI102</strain>
    </source>
</reference>
<keyword evidence="6" id="KW-0032">Aminotransferase</keyword>